<dbReference type="Gene3D" id="3.10.580.10">
    <property type="entry name" value="CBS-domain"/>
    <property type="match status" value="1"/>
</dbReference>
<dbReference type="Pfam" id="PF00571">
    <property type="entry name" value="CBS"/>
    <property type="match status" value="2"/>
</dbReference>
<dbReference type="PROSITE" id="PS51371">
    <property type="entry name" value="CBS"/>
    <property type="match status" value="2"/>
</dbReference>
<evidence type="ECO:0000313" key="4">
    <source>
        <dbReference type="Proteomes" id="UP000184604"/>
    </source>
</evidence>
<evidence type="ECO:0000256" key="1">
    <source>
        <dbReference type="PROSITE-ProRule" id="PRU00703"/>
    </source>
</evidence>
<dbReference type="PANTHER" id="PTHR43773">
    <property type="entry name" value="MAGNESIUM TRANSPORTER MGTE"/>
    <property type="match status" value="1"/>
</dbReference>
<dbReference type="InterPro" id="IPR038076">
    <property type="entry name" value="MgtE_N_sf"/>
</dbReference>
<protein>
    <recommendedName>
        <fullName evidence="2">CBS domain-containing protein</fullName>
    </recommendedName>
</protein>
<dbReference type="Gene3D" id="1.25.60.10">
    <property type="entry name" value="MgtE N-terminal domain-like"/>
    <property type="match status" value="1"/>
</dbReference>
<accession>A0A1L5FD43</accession>
<dbReference type="InterPro" id="IPR046342">
    <property type="entry name" value="CBS_dom_sf"/>
</dbReference>
<keyword evidence="1" id="KW-0129">CBS domain</keyword>
<sequence length="420" mass="48671">MKKLSSFFLSKILYRKIYDEFNEYVGRLCDIYVSVDDGIPRAIGYKVKKKSEVYNCECKNINFYEDNDKVIIKGEGIREIILQKYSYLLSKHLLDKQIVDINGKKLVKVNDIRITEIAGEYRVVAVDTGVLALGRRFGIEKFVKKCYELFGKKPEDSLIIWNNVESLEVIDNNLKLCIPYKKLSKLHPADLADILEDMDINYRKRVFESLDENLAADTLEEIAPEIQVDILENLSQSKRDEVLYNMPNDEIADILEEADEETVEKILINMKKEDLEEVKELMGYKKETVGSIMNKDFISFNINITVKETIELLKEIKPEDEVSYYIYIIDDKQKLQGVVSLKDLILSNFEDSLKDIMERSVSTINHNENIDKAIEICSKYNLFSLPVLDDEGKLCGIVIMNDIVEDILIPNWKKRLRKVG</sequence>
<feature type="domain" description="CBS" evidence="2">
    <location>
        <begin position="293"/>
        <end position="356"/>
    </location>
</feature>
<dbReference type="EMBL" id="CP018335">
    <property type="protein sequence ID" value="APM40932.1"/>
    <property type="molecule type" value="Genomic_DNA"/>
</dbReference>
<dbReference type="SMART" id="SM00116">
    <property type="entry name" value="CBS"/>
    <property type="match status" value="2"/>
</dbReference>
<organism evidence="3 4">
    <name type="scientific">Clostridium kluyveri</name>
    <dbReference type="NCBI Taxonomy" id="1534"/>
    <lineage>
        <taxon>Bacteria</taxon>
        <taxon>Bacillati</taxon>
        <taxon>Bacillota</taxon>
        <taxon>Clostridia</taxon>
        <taxon>Eubacteriales</taxon>
        <taxon>Clostridiaceae</taxon>
        <taxon>Clostridium</taxon>
    </lineage>
</organism>
<dbReference type="OrthoDB" id="9790355at2"/>
<proteinExistence type="predicted"/>
<dbReference type="InterPro" id="IPR006669">
    <property type="entry name" value="MgtE_transporter"/>
</dbReference>
<name>A0A1L5FD43_CLOKL</name>
<dbReference type="Pfam" id="PF05239">
    <property type="entry name" value="PRC"/>
    <property type="match status" value="1"/>
</dbReference>
<dbReference type="GO" id="GO:0016020">
    <property type="term" value="C:membrane"/>
    <property type="evidence" value="ECO:0007669"/>
    <property type="project" value="InterPro"/>
</dbReference>
<dbReference type="CDD" id="cd04606">
    <property type="entry name" value="CBS_pair_Mg_transporter"/>
    <property type="match status" value="1"/>
</dbReference>
<dbReference type="SUPFAM" id="SSF158791">
    <property type="entry name" value="MgtE N-terminal domain-like"/>
    <property type="match status" value="1"/>
</dbReference>
<feature type="domain" description="CBS" evidence="2">
    <location>
        <begin position="357"/>
        <end position="414"/>
    </location>
</feature>
<dbReference type="RefSeq" id="WP_073540566.1">
    <property type="nucleotide sequence ID" value="NZ_CP018335.1"/>
</dbReference>
<evidence type="ECO:0000259" key="2">
    <source>
        <dbReference type="PROSITE" id="PS51371"/>
    </source>
</evidence>
<dbReference type="Proteomes" id="UP000184604">
    <property type="component" value="Chromosome"/>
</dbReference>
<dbReference type="PANTHER" id="PTHR43773:SF1">
    <property type="entry name" value="MAGNESIUM TRANSPORTER MGTE"/>
    <property type="match status" value="1"/>
</dbReference>
<evidence type="ECO:0000313" key="3">
    <source>
        <dbReference type="EMBL" id="APM40932.1"/>
    </source>
</evidence>
<dbReference type="AlphaFoldDB" id="A0A1L5FD43"/>
<dbReference type="InterPro" id="IPR000644">
    <property type="entry name" value="CBS_dom"/>
</dbReference>
<reference evidence="3 4" key="1">
    <citation type="submission" date="2016-12" db="EMBL/GenBank/DDBJ databases">
        <title>Complete genome sequence of Clostridium kluyveri JZZ isolated from the pit mud of a Chinese flavor liquor-making factory.</title>
        <authorList>
            <person name="Wang Y."/>
        </authorList>
    </citation>
    <scope>NUCLEOTIDE SEQUENCE [LARGE SCALE GENOMIC DNA]</scope>
    <source>
        <strain evidence="3 4">JZZ</strain>
    </source>
</reference>
<gene>
    <name evidence="3" type="ORF">BS101_20580</name>
</gene>
<dbReference type="InterPro" id="IPR027275">
    <property type="entry name" value="PRC-brl_dom"/>
</dbReference>
<dbReference type="SUPFAM" id="SSF54631">
    <property type="entry name" value="CBS-domain pair"/>
    <property type="match status" value="1"/>
</dbReference>
<dbReference type="SMART" id="SM00924">
    <property type="entry name" value="MgtE_N"/>
    <property type="match status" value="1"/>
</dbReference>
<dbReference type="InterPro" id="IPR006668">
    <property type="entry name" value="Mg_transptr_MgtE_intracell_dom"/>
</dbReference>
<dbReference type="GO" id="GO:0015095">
    <property type="term" value="F:magnesium ion transmembrane transporter activity"/>
    <property type="evidence" value="ECO:0007669"/>
    <property type="project" value="InterPro"/>
</dbReference>
<dbReference type="Pfam" id="PF03448">
    <property type="entry name" value="MgtE_N"/>
    <property type="match status" value="1"/>
</dbReference>